<gene>
    <name evidence="1" type="ORF">HIM_07299</name>
</gene>
<dbReference type="EMBL" id="KQ030536">
    <property type="protein sequence ID" value="KJZ73295.1"/>
    <property type="molecule type" value="Genomic_DNA"/>
</dbReference>
<dbReference type="Gene3D" id="3.90.210.10">
    <property type="entry name" value="Heat-Labile Enterotoxin, subunit A"/>
    <property type="match status" value="1"/>
</dbReference>
<organism evidence="1 2">
    <name type="scientific">Hirsutella minnesotensis 3608</name>
    <dbReference type="NCBI Taxonomy" id="1043627"/>
    <lineage>
        <taxon>Eukaryota</taxon>
        <taxon>Fungi</taxon>
        <taxon>Dikarya</taxon>
        <taxon>Ascomycota</taxon>
        <taxon>Pezizomycotina</taxon>
        <taxon>Sordariomycetes</taxon>
        <taxon>Hypocreomycetidae</taxon>
        <taxon>Hypocreales</taxon>
        <taxon>Ophiocordycipitaceae</taxon>
        <taxon>Hirsutella</taxon>
    </lineage>
</organism>
<dbReference type="Proteomes" id="UP000054481">
    <property type="component" value="Unassembled WGS sequence"/>
</dbReference>
<evidence type="ECO:0000313" key="2">
    <source>
        <dbReference type="Proteomes" id="UP000054481"/>
    </source>
</evidence>
<name>A0A0F7ZN82_9HYPO</name>
<protein>
    <submittedName>
        <fullName evidence="1">Uncharacterized protein</fullName>
    </submittedName>
</protein>
<sequence length="284" mass="31913">MYRATPRAVDVVATLDVKQFPDVAKYVRQKEFVSPEINWDQVHSYKFVRASEYSPRMQPNIPGANFDPDSWKFDKAGTQYDAAKYQGLRASGARPELARPPTNGKDTAEGLFERFKEQTRCVRKPGGRGRMKRGLLWDCRPDAPRRATAGDRSLMSRLRRDKALESRVVRTPKRAQLNKIRDAVRALKPAASQASQNLADGPLVKRIVGNRAMETKARAAIVRRIGRKELSVAQYAMARKMKLFSMEKFGWALEILGEAMMVGSFGPGGETPLPPVVPFEDFSV</sequence>
<accession>A0A0F7ZN82</accession>
<evidence type="ECO:0000313" key="1">
    <source>
        <dbReference type="EMBL" id="KJZ73295.1"/>
    </source>
</evidence>
<keyword evidence="2" id="KW-1185">Reference proteome</keyword>
<dbReference type="AlphaFoldDB" id="A0A0F7ZN82"/>
<reference evidence="1 2" key="1">
    <citation type="journal article" date="2014" name="Genome Biol. Evol.">
        <title>Comparative genomics and transcriptomics analyses reveal divergent lifestyle features of nematode endoparasitic fungus Hirsutella minnesotensis.</title>
        <authorList>
            <person name="Lai Y."/>
            <person name="Liu K."/>
            <person name="Zhang X."/>
            <person name="Zhang X."/>
            <person name="Li K."/>
            <person name="Wang N."/>
            <person name="Shu C."/>
            <person name="Wu Y."/>
            <person name="Wang C."/>
            <person name="Bushley K.E."/>
            <person name="Xiang M."/>
            <person name="Liu X."/>
        </authorList>
    </citation>
    <scope>NUCLEOTIDE SEQUENCE [LARGE SCALE GENOMIC DNA]</scope>
    <source>
        <strain evidence="1 2">3608</strain>
    </source>
</reference>
<proteinExistence type="predicted"/>